<feature type="compositionally biased region" description="Low complexity" evidence="1">
    <location>
        <begin position="31"/>
        <end position="46"/>
    </location>
</feature>
<feature type="chain" id="PRO_5043722679" evidence="2">
    <location>
        <begin position="23"/>
        <end position="222"/>
    </location>
</feature>
<sequence length="222" mass="24675">MKHTIKIMIPFLMIAGLLTGCGSQVTTGSKAETTQATKTEQTPETTDAVTEAPEETTDETVDSNILVVYYSAQEHTKGVAEIVADALGADVFVIEPVEIYTEDDLNWTNEQSRVVTEHNDENRHTELVSTTVENWDSYDTVLIGYPLWWREASWVVNDFVMDNDFSGKDVIPFCTSMSDGIGDSGVHLAEMAGTGNWLEGMRFSENYDTAEVTEWVDSLNLQ</sequence>
<proteinExistence type="predicted"/>
<dbReference type="Pfam" id="PF12682">
    <property type="entry name" value="Flavodoxin_4"/>
    <property type="match status" value="1"/>
</dbReference>
<feature type="region of interest" description="Disordered" evidence="1">
    <location>
        <begin position="31"/>
        <end position="58"/>
    </location>
</feature>
<dbReference type="GO" id="GO:0010181">
    <property type="term" value="F:FMN binding"/>
    <property type="evidence" value="ECO:0007669"/>
    <property type="project" value="InterPro"/>
</dbReference>
<dbReference type="GO" id="GO:0016651">
    <property type="term" value="F:oxidoreductase activity, acting on NAD(P)H"/>
    <property type="evidence" value="ECO:0007669"/>
    <property type="project" value="UniProtKB-ARBA"/>
</dbReference>
<dbReference type="InterPro" id="IPR029039">
    <property type="entry name" value="Flavoprotein-like_sf"/>
</dbReference>
<dbReference type="EMBL" id="JANGCN010000003">
    <property type="protein sequence ID" value="MCQ5152054.1"/>
    <property type="molecule type" value="Genomic_DNA"/>
</dbReference>
<dbReference type="SUPFAM" id="SSF52218">
    <property type="entry name" value="Flavoproteins"/>
    <property type="match status" value="1"/>
</dbReference>
<dbReference type="PROSITE" id="PS51257">
    <property type="entry name" value="PROKAR_LIPOPROTEIN"/>
    <property type="match status" value="1"/>
</dbReference>
<protein>
    <submittedName>
        <fullName evidence="4">Flavodoxin</fullName>
    </submittedName>
</protein>
<dbReference type="RefSeq" id="WP_256321500.1">
    <property type="nucleotide sequence ID" value="NZ_JANGCN010000003.1"/>
</dbReference>
<gene>
    <name evidence="4" type="ORF">NE632_01940</name>
</gene>
<feature type="signal peptide" evidence="2">
    <location>
        <begin position="1"/>
        <end position="22"/>
    </location>
</feature>
<dbReference type="PANTHER" id="PTHR39201">
    <property type="entry name" value="EXPORTED PROTEIN-RELATED"/>
    <property type="match status" value="1"/>
</dbReference>
<name>A0AAW5KES8_9FIRM</name>
<comment type="caution">
    <text evidence="4">The sequence shown here is derived from an EMBL/GenBank/DDBJ whole genome shotgun (WGS) entry which is preliminary data.</text>
</comment>
<evidence type="ECO:0000256" key="1">
    <source>
        <dbReference type="SAM" id="MobiDB-lite"/>
    </source>
</evidence>
<evidence type="ECO:0000259" key="3">
    <source>
        <dbReference type="Pfam" id="PF12682"/>
    </source>
</evidence>
<accession>A0AAW5KES8</accession>
<dbReference type="Gene3D" id="3.40.50.360">
    <property type="match status" value="1"/>
</dbReference>
<feature type="domain" description="Flavodoxin-like" evidence="3">
    <location>
        <begin position="65"/>
        <end position="218"/>
    </location>
</feature>
<evidence type="ECO:0000313" key="5">
    <source>
        <dbReference type="Proteomes" id="UP001206236"/>
    </source>
</evidence>
<dbReference type="Proteomes" id="UP001206236">
    <property type="component" value="Unassembled WGS sequence"/>
</dbReference>
<reference evidence="4" key="1">
    <citation type="submission" date="2022-06" db="EMBL/GenBank/DDBJ databases">
        <title>Isolation of gut microbiota from human fecal samples.</title>
        <authorList>
            <person name="Pamer E.G."/>
            <person name="Barat B."/>
            <person name="Waligurski E."/>
            <person name="Medina S."/>
            <person name="Paddock L."/>
            <person name="Mostad J."/>
        </authorList>
    </citation>
    <scope>NUCLEOTIDE SEQUENCE</scope>
    <source>
        <strain evidence="4">DFI.5.57</strain>
    </source>
</reference>
<keyword evidence="2" id="KW-0732">Signal</keyword>
<organism evidence="4 5">
    <name type="scientific">Ruminococcus bicirculans</name>
    <name type="common">ex Wegman et al. 2014</name>
    <dbReference type="NCBI Taxonomy" id="1160721"/>
    <lineage>
        <taxon>Bacteria</taxon>
        <taxon>Bacillati</taxon>
        <taxon>Bacillota</taxon>
        <taxon>Clostridia</taxon>
        <taxon>Eubacteriales</taxon>
        <taxon>Oscillospiraceae</taxon>
        <taxon>Ruminococcus</taxon>
    </lineage>
</organism>
<evidence type="ECO:0000256" key="2">
    <source>
        <dbReference type="SAM" id="SignalP"/>
    </source>
</evidence>
<dbReference type="InterPro" id="IPR008254">
    <property type="entry name" value="Flavodoxin/NO_synth"/>
</dbReference>
<evidence type="ECO:0000313" key="4">
    <source>
        <dbReference type="EMBL" id="MCQ5152054.1"/>
    </source>
</evidence>
<dbReference type="PANTHER" id="PTHR39201:SF1">
    <property type="entry name" value="FLAVODOXIN-LIKE DOMAIN-CONTAINING PROTEIN"/>
    <property type="match status" value="1"/>
</dbReference>
<dbReference type="AlphaFoldDB" id="A0AAW5KES8"/>